<evidence type="ECO:0000256" key="1">
    <source>
        <dbReference type="SAM" id="Phobius"/>
    </source>
</evidence>
<keyword evidence="1" id="KW-0472">Membrane</keyword>
<keyword evidence="1" id="KW-0812">Transmembrane</keyword>
<gene>
    <name evidence="2" type="ORF">I6I88_17640</name>
</gene>
<reference evidence="2 3" key="1">
    <citation type="submission" date="2021-01" db="EMBL/GenBank/DDBJ databases">
        <title>FDA dAtabase for Regulatory Grade micrObial Sequences (FDA-ARGOS): Supporting development and validation of Infectious Disease Dx tests.</title>
        <authorList>
            <person name="Sproer C."/>
            <person name="Gronow S."/>
            <person name="Severitt S."/>
            <person name="Schroder I."/>
            <person name="Tallon L."/>
            <person name="Sadzewicz L."/>
            <person name="Zhao X."/>
            <person name="Boylan J."/>
            <person name="Ott S."/>
            <person name="Bowen H."/>
            <person name="Vavikolanu K."/>
            <person name="Mehta A."/>
            <person name="Aluvathingal J."/>
            <person name="Nadendla S."/>
            <person name="Lowell S."/>
            <person name="Myers T."/>
            <person name="Yan Y."/>
            <person name="Sichtig H."/>
        </authorList>
    </citation>
    <scope>NUCLEOTIDE SEQUENCE [LARGE SCALE GENOMIC DNA]</scope>
    <source>
        <strain evidence="2 3">FDAARGOS_1131</strain>
    </source>
</reference>
<organism evidence="2 3">
    <name type="scientific">Myroides odoratus</name>
    <name type="common">Flavobacterium odoratum</name>
    <dbReference type="NCBI Taxonomy" id="256"/>
    <lineage>
        <taxon>Bacteria</taxon>
        <taxon>Pseudomonadati</taxon>
        <taxon>Bacteroidota</taxon>
        <taxon>Flavobacteriia</taxon>
        <taxon>Flavobacteriales</taxon>
        <taxon>Flavobacteriaceae</taxon>
        <taxon>Myroides</taxon>
    </lineage>
</organism>
<feature type="transmembrane region" description="Helical" evidence="1">
    <location>
        <begin position="70"/>
        <end position="88"/>
    </location>
</feature>
<evidence type="ECO:0000313" key="2">
    <source>
        <dbReference type="EMBL" id="QQT99960.1"/>
    </source>
</evidence>
<dbReference type="Proteomes" id="UP000596202">
    <property type="component" value="Chromosome"/>
</dbReference>
<dbReference type="OrthoDB" id="1024052at2"/>
<dbReference type="RefSeq" id="WP_002988721.1">
    <property type="nucleotide sequence ID" value="NZ_CP068108.1"/>
</dbReference>
<accession>A0A9Q6ZC91</accession>
<dbReference type="InterPro" id="IPR035177">
    <property type="entry name" value="TssN"/>
</dbReference>
<dbReference type="EMBL" id="CP068108">
    <property type="protein sequence ID" value="QQT99960.1"/>
    <property type="molecule type" value="Genomic_DNA"/>
</dbReference>
<dbReference type="Pfam" id="PF17555">
    <property type="entry name" value="TssN"/>
    <property type="match status" value="1"/>
</dbReference>
<dbReference type="GeneID" id="93529510"/>
<proteinExistence type="predicted"/>
<feature type="transmembrane region" description="Helical" evidence="1">
    <location>
        <begin position="109"/>
        <end position="130"/>
    </location>
</feature>
<keyword evidence="1" id="KW-1133">Transmembrane helix</keyword>
<name>A0A9Q6ZC91_MYROD</name>
<feature type="transmembrane region" description="Helical" evidence="1">
    <location>
        <begin position="6"/>
        <end position="31"/>
    </location>
</feature>
<evidence type="ECO:0000313" key="3">
    <source>
        <dbReference type="Proteomes" id="UP000596202"/>
    </source>
</evidence>
<dbReference type="AlphaFoldDB" id="A0A9Q6ZC91"/>
<protein>
    <submittedName>
        <fullName evidence="2">TssN family type VI secretion system protein</fullName>
    </submittedName>
</protein>
<feature type="transmembrane region" description="Helical" evidence="1">
    <location>
        <begin position="136"/>
        <end position="157"/>
    </location>
</feature>
<sequence>MIQIEFIKAFFLAHLLLPTLLIILVFPLAYLQKKMPFIKSKEVIFYVLISGLVLALPGLLGFSGNAFNPYWYLLASLLYFLFGLIHLNQLSKRFRGQDVPLHLSKAFEIILTVFTLLLGVCLFAYLFDWLSPFKGYAYLSATASIAYLIPLFFHYSYRQFLQIPYSIYKTWNYDVNKPIIDFDGVDLKQLRVVTLELTKNVQDGNQFRIKAKTLTSGVTFGDWFQKVLEDYNFKNGTNSIELQQENGAYYHWIFYTKRSFFHFRKYLDFELDIAQNKIRENEVISCRRVVENEQKMNELL</sequence>
<feature type="transmembrane region" description="Helical" evidence="1">
    <location>
        <begin position="43"/>
        <end position="64"/>
    </location>
</feature>